<dbReference type="RefSeq" id="WP_146654692.1">
    <property type="nucleotide sequence ID" value="NZ_CP012333.1"/>
</dbReference>
<dbReference type="OrthoDB" id="428307at2"/>
<dbReference type="EMBL" id="CP012333">
    <property type="protein sequence ID" value="AKV04023.1"/>
    <property type="molecule type" value="Genomic_DNA"/>
</dbReference>
<dbReference type="InterPro" id="IPR018741">
    <property type="entry name" value="DUF2288"/>
</dbReference>
<dbReference type="KEGG" id="llu:AKJ09_10686"/>
<sequence length="99" mass="10793">MRETLLASMGPIEFSDIRAHLARGAVILVDPSLDLLEVGEAVARDDKARVGTWIEKGLIGKPTLEQIEAWSKIEGPAWTSLVVQPFVLIREGVTSNEPS</sequence>
<evidence type="ECO:0000313" key="1">
    <source>
        <dbReference type="EMBL" id="AKV04023.1"/>
    </source>
</evidence>
<dbReference type="AlphaFoldDB" id="A0A0K1QE70"/>
<name>A0A0K1QE70_9BACT</name>
<keyword evidence="2" id="KW-1185">Reference proteome</keyword>
<reference evidence="1 2" key="1">
    <citation type="submission" date="2015-08" db="EMBL/GenBank/DDBJ databases">
        <authorList>
            <person name="Babu N.S."/>
            <person name="Beckwith C.J."/>
            <person name="Beseler K.G."/>
            <person name="Brison A."/>
            <person name="Carone J.V."/>
            <person name="Caskin T.P."/>
            <person name="Diamond M."/>
            <person name="Durham M.E."/>
            <person name="Foxe J.M."/>
            <person name="Go M."/>
            <person name="Henderson B.A."/>
            <person name="Jones I.B."/>
            <person name="McGettigan J.A."/>
            <person name="Micheletti S.J."/>
            <person name="Nasrallah M.E."/>
            <person name="Ortiz D."/>
            <person name="Piller C.R."/>
            <person name="Privatt S.R."/>
            <person name="Schneider S.L."/>
            <person name="Sharp S."/>
            <person name="Smith T.C."/>
            <person name="Stanton J.D."/>
            <person name="Ullery H.E."/>
            <person name="Wilson R.J."/>
            <person name="Serrano M.G."/>
            <person name="Buck G."/>
            <person name="Lee V."/>
            <person name="Wang Y."/>
            <person name="Carvalho R."/>
            <person name="Voegtly L."/>
            <person name="Shi R."/>
            <person name="Duckworth R."/>
            <person name="Johnson A."/>
            <person name="Loviza R."/>
            <person name="Walstead R."/>
            <person name="Shah Z."/>
            <person name="Kiflezghi M."/>
            <person name="Wade K."/>
            <person name="Ball S.L."/>
            <person name="Bradley K.W."/>
            <person name="Asai D.J."/>
            <person name="Bowman C.A."/>
            <person name="Russell D.A."/>
            <person name="Pope W.H."/>
            <person name="Jacobs-Sera D."/>
            <person name="Hendrix R.W."/>
            <person name="Hatfull G.F."/>
        </authorList>
    </citation>
    <scope>NUCLEOTIDE SEQUENCE [LARGE SCALE GENOMIC DNA]</scope>
    <source>
        <strain evidence="1 2">DSM 27648</strain>
    </source>
</reference>
<evidence type="ECO:0008006" key="3">
    <source>
        <dbReference type="Google" id="ProtNLM"/>
    </source>
</evidence>
<proteinExistence type="predicted"/>
<dbReference type="STRING" id="1391654.AKJ09_10686"/>
<evidence type="ECO:0000313" key="2">
    <source>
        <dbReference type="Proteomes" id="UP000064967"/>
    </source>
</evidence>
<dbReference type="Pfam" id="PF10052">
    <property type="entry name" value="DUF2288"/>
    <property type="match status" value="1"/>
</dbReference>
<dbReference type="Proteomes" id="UP000064967">
    <property type="component" value="Chromosome"/>
</dbReference>
<organism evidence="1 2">
    <name type="scientific">Labilithrix luteola</name>
    <dbReference type="NCBI Taxonomy" id="1391654"/>
    <lineage>
        <taxon>Bacteria</taxon>
        <taxon>Pseudomonadati</taxon>
        <taxon>Myxococcota</taxon>
        <taxon>Polyangia</taxon>
        <taxon>Polyangiales</taxon>
        <taxon>Labilitrichaceae</taxon>
        <taxon>Labilithrix</taxon>
    </lineage>
</organism>
<gene>
    <name evidence="1" type="ORF">AKJ09_10686</name>
</gene>
<accession>A0A0K1QE70</accession>
<protein>
    <recommendedName>
        <fullName evidence="3">DUF2288 domain-containing protein</fullName>
    </recommendedName>
</protein>